<sequence length="52" mass="5935">MKEAGREENRTENKVVGDGLRCVDTKIRSFRGQWFLLGSNNISNLPLPKLVF</sequence>
<dbReference type="AlphaFoldDB" id="A0A2C9UYQ7"/>
<dbReference type="EMBL" id="CM004398">
    <property type="protein sequence ID" value="OAY36048.1"/>
    <property type="molecule type" value="Genomic_DNA"/>
</dbReference>
<protein>
    <submittedName>
        <fullName evidence="1">Uncharacterized protein</fullName>
    </submittedName>
</protein>
<accession>A0A2C9UYQ7</accession>
<reference evidence="1" key="1">
    <citation type="submission" date="2016-02" db="EMBL/GenBank/DDBJ databases">
        <title>WGS assembly of Manihot esculenta.</title>
        <authorList>
            <person name="Bredeson J.V."/>
            <person name="Prochnik S.E."/>
            <person name="Lyons J.B."/>
            <person name="Schmutz J."/>
            <person name="Grimwood J."/>
            <person name="Vrebalov J."/>
            <person name="Bart R.S."/>
            <person name="Amuge T."/>
            <person name="Ferguson M.E."/>
            <person name="Green R."/>
            <person name="Putnam N."/>
            <person name="Stites J."/>
            <person name="Rounsley S."/>
            <person name="Rokhsar D.S."/>
        </authorList>
    </citation>
    <scope>NUCLEOTIDE SEQUENCE [LARGE SCALE GENOMIC DNA]</scope>
    <source>
        <tissue evidence="1">Leaf</tissue>
    </source>
</reference>
<organism evidence="1">
    <name type="scientific">Manihot esculenta</name>
    <name type="common">Cassava</name>
    <name type="synonym">Jatropha manihot</name>
    <dbReference type="NCBI Taxonomy" id="3983"/>
    <lineage>
        <taxon>Eukaryota</taxon>
        <taxon>Viridiplantae</taxon>
        <taxon>Streptophyta</taxon>
        <taxon>Embryophyta</taxon>
        <taxon>Tracheophyta</taxon>
        <taxon>Spermatophyta</taxon>
        <taxon>Magnoliopsida</taxon>
        <taxon>eudicotyledons</taxon>
        <taxon>Gunneridae</taxon>
        <taxon>Pentapetalae</taxon>
        <taxon>rosids</taxon>
        <taxon>fabids</taxon>
        <taxon>Malpighiales</taxon>
        <taxon>Euphorbiaceae</taxon>
        <taxon>Crotonoideae</taxon>
        <taxon>Manihoteae</taxon>
        <taxon>Manihot</taxon>
    </lineage>
</organism>
<evidence type="ECO:0000313" key="1">
    <source>
        <dbReference type="EMBL" id="OAY36048.1"/>
    </source>
</evidence>
<gene>
    <name evidence="1" type="ORF">MANES_12G151700</name>
</gene>
<name>A0A2C9UYQ7_MANES</name>
<proteinExistence type="predicted"/>